<dbReference type="EMBL" id="CZPZ01000010">
    <property type="protein sequence ID" value="CUS34760.1"/>
    <property type="molecule type" value="Genomic_DNA"/>
</dbReference>
<name>A0A0S4LDS5_9BACT</name>
<reference evidence="2" key="1">
    <citation type="submission" date="2015-10" db="EMBL/GenBank/DDBJ databases">
        <authorList>
            <person name="Luecker S."/>
            <person name="Luecker S."/>
        </authorList>
    </citation>
    <scope>NUCLEOTIDE SEQUENCE [LARGE SCALE GENOMIC DNA]</scope>
</reference>
<organism evidence="1 2">
    <name type="scientific">Candidatus Nitrospira nitrificans</name>
    <dbReference type="NCBI Taxonomy" id="1742973"/>
    <lineage>
        <taxon>Bacteria</taxon>
        <taxon>Pseudomonadati</taxon>
        <taxon>Nitrospirota</taxon>
        <taxon>Nitrospiria</taxon>
        <taxon>Nitrospirales</taxon>
        <taxon>Nitrospiraceae</taxon>
        <taxon>Nitrospira</taxon>
    </lineage>
</organism>
<gene>
    <name evidence="1" type="ORF">COMA2_180110</name>
</gene>
<dbReference type="STRING" id="1742973.COMA2_180110"/>
<proteinExistence type="predicted"/>
<evidence type="ECO:0000313" key="2">
    <source>
        <dbReference type="Proteomes" id="UP000198736"/>
    </source>
</evidence>
<protein>
    <submittedName>
        <fullName evidence="1">Uncharacterized protein</fullName>
    </submittedName>
</protein>
<evidence type="ECO:0000313" key="1">
    <source>
        <dbReference type="EMBL" id="CUS34760.1"/>
    </source>
</evidence>
<dbReference type="Proteomes" id="UP000198736">
    <property type="component" value="Unassembled WGS sequence"/>
</dbReference>
<sequence length="63" mass="7074">MLFLDSEYVHSTILCIESNVLSHSDLIYLPGLASARHTGRVYRPARVRFTRGILALRGLLNSC</sequence>
<keyword evidence="2" id="KW-1185">Reference proteome</keyword>
<dbReference type="AlphaFoldDB" id="A0A0S4LDS5"/>
<accession>A0A0S4LDS5</accession>